<dbReference type="KEGG" id="zca:113930920"/>
<accession>A0A6J2E6K7</accession>
<protein>
    <submittedName>
        <fullName evidence="3">Uncharacterized protein LOC113930920</fullName>
    </submittedName>
</protein>
<dbReference type="AlphaFoldDB" id="A0A6J2E6K7"/>
<dbReference type="RefSeq" id="XP_027464355.2">
    <property type="nucleotide sequence ID" value="XM_027608554.2"/>
</dbReference>
<organism evidence="2 3">
    <name type="scientific">Zalophus californianus</name>
    <name type="common">California sealion</name>
    <dbReference type="NCBI Taxonomy" id="9704"/>
    <lineage>
        <taxon>Eukaryota</taxon>
        <taxon>Metazoa</taxon>
        <taxon>Chordata</taxon>
        <taxon>Craniata</taxon>
        <taxon>Vertebrata</taxon>
        <taxon>Euteleostomi</taxon>
        <taxon>Mammalia</taxon>
        <taxon>Eutheria</taxon>
        <taxon>Laurasiatheria</taxon>
        <taxon>Carnivora</taxon>
        <taxon>Caniformia</taxon>
        <taxon>Pinnipedia</taxon>
        <taxon>Otariidae</taxon>
        <taxon>Zalophus</taxon>
    </lineage>
</organism>
<evidence type="ECO:0000256" key="1">
    <source>
        <dbReference type="SAM" id="MobiDB-lite"/>
    </source>
</evidence>
<name>A0A6J2E6K7_ZALCA</name>
<dbReference type="Proteomes" id="UP000515165">
    <property type="component" value="Chromosome X"/>
</dbReference>
<reference evidence="3" key="1">
    <citation type="submission" date="2025-08" db="UniProtKB">
        <authorList>
            <consortium name="RefSeq"/>
        </authorList>
    </citation>
    <scope>IDENTIFICATION</scope>
    <source>
        <tissue evidence="3">Blood</tissue>
    </source>
</reference>
<keyword evidence="2" id="KW-1185">Reference proteome</keyword>
<evidence type="ECO:0000313" key="2">
    <source>
        <dbReference type="Proteomes" id="UP000515165"/>
    </source>
</evidence>
<feature type="region of interest" description="Disordered" evidence="1">
    <location>
        <begin position="1"/>
        <end position="100"/>
    </location>
</feature>
<proteinExistence type="predicted"/>
<gene>
    <name evidence="3" type="primary">LOC113930920</name>
</gene>
<sequence>MARRSPGRRGGSALRRHCAAARSPHCREWRRAGAGALAHVPRGERDRERKKESERERAGEGGAHEPAAAPRSPCVPPAGTSTRKDPDPEAVETWAVLSES</sequence>
<dbReference type="GeneID" id="113930920"/>
<feature type="compositionally biased region" description="Basic and acidic residues" evidence="1">
    <location>
        <begin position="41"/>
        <end position="63"/>
    </location>
</feature>
<evidence type="ECO:0000313" key="3">
    <source>
        <dbReference type="RefSeq" id="XP_027464355.2"/>
    </source>
</evidence>